<dbReference type="PANTHER" id="PTHR21661">
    <property type="entry name" value="EPOXIDE HYDROLASE 1-RELATED"/>
    <property type="match status" value="1"/>
</dbReference>
<dbReference type="GO" id="GO:0004301">
    <property type="term" value="F:epoxide hydrolase activity"/>
    <property type="evidence" value="ECO:0007669"/>
    <property type="project" value="TreeGrafter"/>
</dbReference>
<evidence type="ECO:0000256" key="2">
    <source>
        <dbReference type="ARBA" id="ARBA00022797"/>
    </source>
</evidence>
<evidence type="ECO:0000256" key="4">
    <source>
        <dbReference type="PIRSR" id="PIRSR001112-1"/>
    </source>
</evidence>
<dbReference type="InterPro" id="IPR010497">
    <property type="entry name" value="Epoxide_hydro_N"/>
</dbReference>
<feature type="region of interest" description="Disordered" evidence="5">
    <location>
        <begin position="457"/>
        <end position="479"/>
    </location>
</feature>
<keyword evidence="8" id="KW-1185">Reference proteome</keyword>
<dbReference type="GO" id="GO:0097176">
    <property type="term" value="P:epoxide metabolic process"/>
    <property type="evidence" value="ECO:0007669"/>
    <property type="project" value="TreeGrafter"/>
</dbReference>
<evidence type="ECO:0000313" key="8">
    <source>
        <dbReference type="Proteomes" id="UP001412239"/>
    </source>
</evidence>
<evidence type="ECO:0000313" key="7">
    <source>
        <dbReference type="EMBL" id="CUS10553.1"/>
    </source>
</evidence>
<dbReference type="Pfam" id="PF06441">
    <property type="entry name" value="EHN"/>
    <property type="match status" value="1"/>
</dbReference>
<accession>A0A292PVP9</accession>
<name>A0A292PVP9_9PEZI</name>
<dbReference type="InterPro" id="IPR016292">
    <property type="entry name" value="Epoxide_hydrolase"/>
</dbReference>
<feature type="active site" description="Nucleophile" evidence="4">
    <location>
        <position position="225"/>
    </location>
</feature>
<feature type="active site" description="Proton donor" evidence="4">
    <location>
        <position position="365"/>
    </location>
</feature>
<dbReference type="SUPFAM" id="SSF53474">
    <property type="entry name" value="alpha/beta-Hydrolases"/>
    <property type="match status" value="1"/>
</dbReference>
<comment type="similarity">
    <text evidence="1">Belongs to the peptidase S33 family.</text>
</comment>
<evidence type="ECO:0000256" key="3">
    <source>
        <dbReference type="ARBA" id="ARBA00022801"/>
    </source>
</evidence>
<proteinExistence type="inferred from homology"/>
<dbReference type="InterPro" id="IPR000639">
    <property type="entry name" value="Epox_hydrolase-like"/>
</dbReference>
<feature type="active site" description="Proton acceptor" evidence="4">
    <location>
        <position position="418"/>
    </location>
</feature>
<reference evidence="7" key="1">
    <citation type="submission" date="2015-10" db="EMBL/GenBank/DDBJ databases">
        <authorList>
            <person name="Regsiter A."/>
            <person name="william w."/>
        </authorList>
    </citation>
    <scope>NUCLEOTIDE SEQUENCE</scope>
    <source>
        <strain evidence="7">Montdore</strain>
    </source>
</reference>
<keyword evidence="3" id="KW-0378">Hydrolase</keyword>
<dbReference type="PANTHER" id="PTHR21661:SF35">
    <property type="entry name" value="EPOXIDE HYDROLASE"/>
    <property type="match status" value="1"/>
</dbReference>
<dbReference type="Gene3D" id="3.40.50.1820">
    <property type="entry name" value="alpha/beta hydrolase"/>
    <property type="match status" value="2"/>
</dbReference>
<evidence type="ECO:0000259" key="6">
    <source>
        <dbReference type="Pfam" id="PF06441"/>
    </source>
</evidence>
<dbReference type="PIRSF" id="PIRSF001112">
    <property type="entry name" value="Epoxide_hydrolase"/>
    <property type="match status" value="1"/>
</dbReference>
<organism evidence="7 8">
    <name type="scientific">Tuber aestivum</name>
    <name type="common">summer truffle</name>
    <dbReference type="NCBI Taxonomy" id="59557"/>
    <lineage>
        <taxon>Eukaryota</taxon>
        <taxon>Fungi</taxon>
        <taxon>Dikarya</taxon>
        <taxon>Ascomycota</taxon>
        <taxon>Pezizomycotina</taxon>
        <taxon>Pezizomycetes</taxon>
        <taxon>Pezizales</taxon>
        <taxon>Tuberaceae</taxon>
        <taxon>Tuber</taxon>
    </lineage>
</organism>
<evidence type="ECO:0000256" key="5">
    <source>
        <dbReference type="SAM" id="MobiDB-lite"/>
    </source>
</evidence>
<keyword evidence="2" id="KW-0058">Aromatic hydrocarbons catabolism</keyword>
<feature type="domain" description="Epoxide hydrolase N-terminal" evidence="6">
    <location>
        <begin position="16"/>
        <end position="129"/>
    </location>
</feature>
<sequence>MSDTPSQERGESLDSPQPYKIHVASKYLDLTTQKFDIARLPNDFGQPEGEEWADGTPKRVVEELIDHWQERFDWRKQEAALNRLPNFRVPIEVDGFGTLRIHFLWQRSSRPDAIPLIMVHGWPGSFWEFSKMIEPLANPLDTSMPAFNVVVPSYHTGSGGGGAPNNNEHIYSMPGYAFSDGPKKPGFGARKMAEAMDKLMKKLGYEHYGSPSRPVQHIHLAQGGDWGYLICRYLAFQYPRSVRAIHVNFLHVKPPTLSFHPIKFLKLFLAMASNGKFPGAYTPEEVTGLKRAKKFYAEEMGFQAIHRTKPMTLAYGLTDSPVGLLAWMREKMHSWTDNYPWTNDEVLTWFMLHWTPGPHQGTRLYKEASREIEEGTSKWSSVPMGFSSFAKEIITPPSDWANMLHPLRFYRKHNSGGHFAAWEKPEELTGDIQDFFKQIVGKDKVLQLDIQQQHSVTGSNSTAGAAVSTGTPAVVTNGA</sequence>
<gene>
    <name evidence="7" type="ORF">GSTUAT00005307001</name>
</gene>
<protein>
    <recommendedName>
        <fullName evidence="6">Epoxide hydrolase N-terminal domain-containing protein</fullName>
    </recommendedName>
</protein>
<feature type="compositionally biased region" description="Polar residues" evidence="5">
    <location>
        <begin position="457"/>
        <end position="471"/>
    </location>
</feature>
<dbReference type="EMBL" id="LN891043">
    <property type="protein sequence ID" value="CUS10553.1"/>
    <property type="molecule type" value="Genomic_DNA"/>
</dbReference>
<dbReference type="InterPro" id="IPR029058">
    <property type="entry name" value="AB_hydrolase_fold"/>
</dbReference>
<dbReference type="Proteomes" id="UP001412239">
    <property type="component" value="Unassembled WGS sequence"/>
</dbReference>
<evidence type="ECO:0000256" key="1">
    <source>
        <dbReference type="ARBA" id="ARBA00010088"/>
    </source>
</evidence>
<dbReference type="PRINTS" id="PR00412">
    <property type="entry name" value="EPOXHYDRLASE"/>
</dbReference>
<dbReference type="AlphaFoldDB" id="A0A292PVP9"/>